<dbReference type="InterPro" id="IPR009333">
    <property type="entry name" value="DUF992"/>
</dbReference>
<feature type="chain" id="PRO_5002628362" description="DUF992 domain-containing protein" evidence="1">
    <location>
        <begin position="24"/>
        <end position="159"/>
    </location>
</feature>
<dbReference type="RefSeq" id="WP_006938873.1">
    <property type="nucleotide sequence ID" value="NZ_AAUW01000022.1"/>
</dbReference>
<dbReference type="Proteomes" id="UP000004848">
    <property type="component" value="Unassembled WGS sequence"/>
</dbReference>
<reference evidence="2 3" key="1">
    <citation type="submission" date="2006-05" db="EMBL/GenBank/DDBJ databases">
        <authorList>
            <person name="King G."/>
            <person name="Ferriera S."/>
            <person name="Johnson J."/>
            <person name="Kravitz S."/>
            <person name="Beeson K."/>
            <person name="Sutton G."/>
            <person name="Rogers Y.-H."/>
            <person name="Friedman R."/>
            <person name="Frazier M."/>
            <person name="Venter J.C."/>
        </authorList>
    </citation>
    <scope>NUCLEOTIDE SEQUENCE [LARGE SCALE GENOMIC DNA]</scope>
    <source>
        <strain evidence="3">ATCC 25650 / DSM 13394 / JCM 20685 / NBRC 16684 / NCIMB 2208 / IAM 12614 / B1</strain>
    </source>
</reference>
<dbReference type="OrthoDB" id="7362478at2"/>
<protein>
    <recommendedName>
        <fullName evidence="4">DUF992 domain-containing protein</fullName>
    </recommendedName>
</protein>
<dbReference type="eggNOG" id="ENOG5032SJ7">
    <property type="taxonomic scope" value="Bacteria"/>
</dbReference>
<evidence type="ECO:0000256" key="1">
    <source>
        <dbReference type="SAM" id="SignalP"/>
    </source>
</evidence>
<evidence type="ECO:0008006" key="4">
    <source>
        <dbReference type="Google" id="ProtNLM"/>
    </source>
</evidence>
<accession>A0P168</accession>
<dbReference type="Pfam" id="PF06186">
    <property type="entry name" value="DUF992"/>
    <property type="match status" value="1"/>
</dbReference>
<dbReference type="GeneID" id="68849198"/>
<sequence length="159" mass="15917">MRAIFTLAAAAVAAATIGLPAFAEVNGTRLGVLECEVEGGMGLIVGSSKKLQCTFTGQDDSSETYSGSISKIGLDVGITGKSYIKWVVFTPAGSEIGKFSLAGSYAGVSTGVSLGIGLGANALVGGQQKNIGLQPFSVEGQSGLNIALGISTLNLEAAQ</sequence>
<feature type="signal peptide" evidence="1">
    <location>
        <begin position="1"/>
        <end position="23"/>
    </location>
</feature>
<dbReference type="AlphaFoldDB" id="A0P168"/>
<organism evidence="2 3">
    <name type="scientific">Roseibium aggregatum (strain ATCC 25650 / DSM 13394 / JCM 20685 / NBRC 16684 / NCIMB 2208 / IAM 12614 / B1)</name>
    <name type="common">Stappia aggregata</name>
    <dbReference type="NCBI Taxonomy" id="384765"/>
    <lineage>
        <taxon>Bacteria</taxon>
        <taxon>Pseudomonadati</taxon>
        <taxon>Pseudomonadota</taxon>
        <taxon>Alphaproteobacteria</taxon>
        <taxon>Hyphomicrobiales</taxon>
        <taxon>Stappiaceae</taxon>
        <taxon>Roseibium</taxon>
    </lineage>
</organism>
<name>A0P168_ROSAI</name>
<evidence type="ECO:0000313" key="2">
    <source>
        <dbReference type="EMBL" id="EAV41253.1"/>
    </source>
</evidence>
<keyword evidence="1" id="KW-0732">Signal</keyword>
<gene>
    <name evidence="2" type="ORF">SIAM614_29241</name>
</gene>
<comment type="caution">
    <text evidence="2">The sequence shown here is derived from an EMBL/GenBank/DDBJ whole genome shotgun (WGS) entry which is preliminary data.</text>
</comment>
<proteinExistence type="predicted"/>
<dbReference type="EMBL" id="AAUW01000022">
    <property type="protein sequence ID" value="EAV41253.1"/>
    <property type="molecule type" value="Genomic_DNA"/>
</dbReference>
<evidence type="ECO:0000313" key="3">
    <source>
        <dbReference type="Proteomes" id="UP000004848"/>
    </source>
</evidence>